<dbReference type="EMBL" id="CP060825">
    <property type="protein sequence ID" value="QNP66358.1"/>
    <property type="molecule type" value="Genomic_DNA"/>
</dbReference>
<evidence type="ECO:0000313" key="3">
    <source>
        <dbReference type="Proteomes" id="UP000516230"/>
    </source>
</evidence>
<dbReference type="InterPro" id="IPR005175">
    <property type="entry name" value="PPC_dom"/>
</dbReference>
<gene>
    <name evidence="2" type="ORF">IAG43_27800</name>
</gene>
<dbReference type="AlphaFoldDB" id="A0A7H0I0P2"/>
<reference evidence="2 3" key="1">
    <citation type="submission" date="2020-08" db="EMBL/GenBank/DDBJ databases">
        <title>A novel species.</title>
        <authorList>
            <person name="Gao J."/>
        </authorList>
    </citation>
    <scope>NUCLEOTIDE SEQUENCE [LARGE SCALE GENOMIC DNA]</scope>
    <source>
        <strain evidence="2 3">CRPJ-33</strain>
    </source>
</reference>
<dbReference type="RefSeq" id="WP_187743417.1">
    <property type="nucleotide sequence ID" value="NZ_CP060825.1"/>
</dbReference>
<organism evidence="2 3">
    <name type="scientific">Streptomyces genisteinicus</name>
    <dbReference type="NCBI Taxonomy" id="2768068"/>
    <lineage>
        <taxon>Bacteria</taxon>
        <taxon>Bacillati</taxon>
        <taxon>Actinomycetota</taxon>
        <taxon>Actinomycetes</taxon>
        <taxon>Kitasatosporales</taxon>
        <taxon>Streptomycetaceae</taxon>
        <taxon>Streptomyces</taxon>
    </lineage>
</organism>
<sequence length="111" mass="11871">MLTIEIPQDVEMMGRLTEELERRGVRDGAIASVIGAVDECTVSTMPRGDASSDVLRTYTDPLEMFGSGEVRDGVPHVHAVFGTADGSAVAGHVHAATARTWFVRVYVIPSA</sequence>
<accession>A0A7H0I0P2</accession>
<dbReference type="Pfam" id="PF03479">
    <property type="entry name" value="PCC"/>
    <property type="match status" value="1"/>
</dbReference>
<keyword evidence="3" id="KW-1185">Reference proteome</keyword>
<dbReference type="Proteomes" id="UP000516230">
    <property type="component" value="Chromosome"/>
</dbReference>
<feature type="domain" description="PPC" evidence="1">
    <location>
        <begin position="1"/>
        <end position="111"/>
    </location>
</feature>
<name>A0A7H0I0P2_9ACTN</name>
<evidence type="ECO:0000313" key="2">
    <source>
        <dbReference type="EMBL" id="QNP66358.1"/>
    </source>
</evidence>
<protein>
    <submittedName>
        <fullName evidence="2">DUF296 domain-containing protein</fullName>
    </submittedName>
</protein>
<dbReference type="KEGG" id="sgj:IAG43_27800"/>
<evidence type="ECO:0000259" key="1">
    <source>
        <dbReference type="PROSITE" id="PS51742"/>
    </source>
</evidence>
<proteinExistence type="predicted"/>
<dbReference type="Gene3D" id="3.30.1330.80">
    <property type="entry name" value="Hypothetical protein, similar to alpha- acetolactate decarboxylase, domain 2"/>
    <property type="match status" value="1"/>
</dbReference>
<dbReference type="SUPFAM" id="SSF117856">
    <property type="entry name" value="AF0104/ALDC/Ptd012-like"/>
    <property type="match status" value="1"/>
</dbReference>
<dbReference type="PROSITE" id="PS51742">
    <property type="entry name" value="PPC"/>
    <property type="match status" value="1"/>
</dbReference>